<dbReference type="PANTHER" id="PTHR42852">
    <property type="entry name" value="THIOL:DISULFIDE INTERCHANGE PROTEIN DSBE"/>
    <property type="match status" value="1"/>
</dbReference>
<evidence type="ECO:0000259" key="2">
    <source>
        <dbReference type="PROSITE" id="PS51352"/>
    </source>
</evidence>
<dbReference type="OrthoDB" id="9815205at2"/>
<name>A0A4U1CFZ3_9SPHI</name>
<comment type="caution">
    <text evidence="3">The sequence shown here is derived from an EMBL/GenBank/DDBJ whole genome shotgun (WGS) entry which is preliminary data.</text>
</comment>
<proteinExistence type="predicted"/>
<dbReference type="InterPro" id="IPR036249">
    <property type="entry name" value="Thioredoxin-like_sf"/>
</dbReference>
<dbReference type="AlphaFoldDB" id="A0A4U1CFZ3"/>
<gene>
    <name evidence="3" type="ORF">FA048_16875</name>
</gene>
<dbReference type="SUPFAM" id="SSF52833">
    <property type="entry name" value="Thioredoxin-like"/>
    <property type="match status" value="1"/>
</dbReference>
<evidence type="ECO:0000313" key="3">
    <source>
        <dbReference type="EMBL" id="TKC05401.1"/>
    </source>
</evidence>
<dbReference type="PROSITE" id="PS51352">
    <property type="entry name" value="THIOREDOXIN_2"/>
    <property type="match status" value="1"/>
</dbReference>
<dbReference type="InterPro" id="IPR013766">
    <property type="entry name" value="Thioredoxin_domain"/>
</dbReference>
<dbReference type="Proteomes" id="UP000309488">
    <property type="component" value="Unassembled WGS sequence"/>
</dbReference>
<dbReference type="InterPro" id="IPR000866">
    <property type="entry name" value="AhpC/TSA"/>
</dbReference>
<evidence type="ECO:0000256" key="1">
    <source>
        <dbReference type="SAM" id="SignalP"/>
    </source>
</evidence>
<accession>A0A4U1CFZ3</accession>
<protein>
    <submittedName>
        <fullName evidence="3">TlpA family protein disulfide reductase</fullName>
    </submittedName>
</protein>
<feature type="chain" id="PRO_5020442182" evidence="1">
    <location>
        <begin position="21"/>
        <end position="387"/>
    </location>
</feature>
<organism evidence="3 4">
    <name type="scientific">Pedobacter polaris</name>
    <dbReference type="NCBI Taxonomy" id="2571273"/>
    <lineage>
        <taxon>Bacteria</taxon>
        <taxon>Pseudomonadati</taxon>
        <taxon>Bacteroidota</taxon>
        <taxon>Sphingobacteriia</taxon>
        <taxon>Sphingobacteriales</taxon>
        <taxon>Sphingobacteriaceae</taxon>
        <taxon>Pedobacter</taxon>
    </lineage>
</organism>
<feature type="signal peptide" evidence="1">
    <location>
        <begin position="1"/>
        <end position="20"/>
    </location>
</feature>
<evidence type="ECO:0000313" key="4">
    <source>
        <dbReference type="Proteomes" id="UP000309488"/>
    </source>
</evidence>
<dbReference type="PANTHER" id="PTHR42852:SF17">
    <property type="entry name" value="THIOREDOXIN-LIKE PROTEIN HI_1115"/>
    <property type="match status" value="1"/>
</dbReference>
<keyword evidence="1" id="KW-0732">Signal</keyword>
<dbReference type="GO" id="GO:0016491">
    <property type="term" value="F:oxidoreductase activity"/>
    <property type="evidence" value="ECO:0007669"/>
    <property type="project" value="InterPro"/>
</dbReference>
<dbReference type="CDD" id="cd02966">
    <property type="entry name" value="TlpA_like_family"/>
    <property type="match status" value="1"/>
</dbReference>
<keyword evidence="4" id="KW-1185">Reference proteome</keyword>
<dbReference type="GO" id="GO:0016209">
    <property type="term" value="F:antioxidant activity"/>
    <property type="evidence" value="ECO:0007669"/>
    <property type="project" value="InterPro"/>
</dbReference>
<reference evidence="3 4" key="1">
    <citation type="submission" date="2019-04" db="EMBL/GenBank/DDBJ databases">
        <title>Pedobacter sp. RP-3-22 sp. nov., isolated from Arctic soil.</title>
        <authorList>
            <person name="Dahal R.H."/>
            <person name="Kim D.-U."/>
        </authorList>
    </citation>
    <scope>NUCLEOTIDE SEQUENCE [LARGE SCALE GENOMIC DNA]</scope>
    <source>
        <strain evidence="3 4">RP-3-22</strain>
    </source>
</reference>
<dbReference type="Gene3D" id="3.40.30.10">
    <property type="entry name" value="Glutaredoxin"/>
    <property type="match status" value="1"/>
</dbReference>
<dbReference type="Pfam" id="PF00578">
    <property type="entry name" value="AhpC-TSA"/>
    <property type="match status" value="1"/>
</dbReference>
<sequence length="387" mass="44602">MKSKIIALLALLISLNNLYAQKVDSAALGILKKSFDKIAELKNINYKMVFKDTWITGGGVAEHQVNTAYANQFEKENTLYIFNDKSANYITKDTLYQYQEYPDKSVEAFSKWDSHKANKYSIYNLLGSDSNFLSSETASISFNKAKWADGFYVIDELYKTGKNDNGTKTTINKYTRYFIDKTTLLPVKSLYFSQWESDRHEQTIDIYDREVSFPKENPASNFQMDVFKTISLRKVKPVVAEESFPLLGKLAQNFVATNLKTNKKESLSNYKGKVVLLDFWYLSCSPCRELMPVLQRLSKKYTKNNFAVIGVNISDKNQTEIQNYLNDKGFQYPQLYNTSHVKELYNLKAFPTTILINKKGEIVNAHIGYSEDFEEKISKLIDNQLKK</sequence>
<dbReference type="EMBL" id="SWBR01000005">
    <property type="protein sequence ID" value="TKC05401.1"/>
    <property type="molecule type" value="Genomic_DNA"/>
</dbReference>
<dbReference type="InterPro" id="IPR050553">
    <property type="entry name" value="Thioredoxin_ResA/DsbE_sf"/>
</dbReference>
<feature type="domain" description="Thioredoxin" evidence="2">
    <location>
        <begin position="245"/>
        <end position="386"/>
    </location>
</feature>
<dbReference type="RefSeq" id="WP_136843326.1">
    <property type="nucleotide sequence ID" value="NZ_SWBR01000005.1"/>
</dbReference>